<comment type="subunit">
    <text evidence="12">Interacts with ARTN ligand and RET: forms a 2:2:2 ternary complex composed of ARTN ligand, GFRA3 and RET receptor. Interacts with SORL1.</text>
</comment>
<feature type="domain" description="GDNF/GAS1" evidence="15">
    <location>
        <begin position="259"/>
        <end position="351"/>
    </location>
</feature>
<protein>
    <recommendedName>
        <fullName evidence="13">GDNF family receptor alpha-3</fullName>
    </recommendedName>
</protein>
<dbReference type="GO" id="GO:0009897">
    <property type="term" value="C:external side of plasma membrane"/>
    <property type="evidence" value="ECO:0007669"/>
    <property type="project" value="TreeGrafter"/>
</dbReference>
<evidence type="ECO:0000256" key="14">
    <source>
        <dbReference type="SAM" id="SignalP"/>
    </source>
</evidence>
<evidence type="ECO:0000256" key="4">
    <source>
        <dbReference type="ARBA" id="ARBA00022622"/>
    </source>
</evidence>
<dbReference type="PANTHER" id="PTHR10269:SF15">
    <property type="entry name" value="GDNF FAMILY RECEPTOR ALPHA-3"/>
    <property type="match status" value="1"/>
</dbReference>
<evidence type="ECO:0000256" key="1">
    <source>
        <dbReference type="ARBA" id="ARBA00004609"/>
    </source>
</evidence>
<feature type="signal peptide" evidence="14">
    <location>
        <begin position="1"/>
        <end position="36"/>
    </location>
</feature>
<dbReference type="GO" id="GO:0043235">
    <property type="term" value="C:receptor complex"/>
    <property type="evidence" value="ECO:0007669"/>
    <property type="project" value="TreeGrafter"/>
</dbReference>
<dbReference type="Gene3D" id="1.10.220.110">
    <property type="entry name" value="GDNF binding domain"/>
    <property type="match status" value="1"/>
</dbReference>
<evidence type="ECO:0000256" key="11">
    <source>
        <dbReference type="ARBA" id="ARBA00053965"/>
    </source>
</evidence>
<proteinExistence type="inferred from homology"/>
<gene>
    <name evidence="17" type="primary">GFRA3</name>
</gene>
<keyword evidence="10" id="KW-0449">Lipoprotein</keyword>
<evidence type="ECO:0000256" key="6">
    <source>
        <dbReference type="ARBA" id="ARBA00023136"/>
    </source>
</evidence>
<reference evidence="17" key="1">
    <citation type="submission" date="2025-08" db="UniProtKB">
        <authorList>
            <consortium name="RefSeq"/>
        </authorList>
    </citation>
    <scope>IDENTIFICATION</scope>
    <source>
        <tissue evidence="17">Muscle</tissue>
    </source>
</reference>
<dbReference type="GeneID" id="109392807"/>
<dbReference type="GO" id="GO:0007399">
    <property type="term" value="P:nervous system development"/>
    <property type="evidence" value="ECO:0007669"/>
    <property type="project" value="UniProtKB-ARBA"/>
</dbReference>
<dbReference type="GO" id="GO:0007169">
    <property type="term" value="P:cell surface receptor protein tyrosine kinase signaling pathway"/>
    <property type="evidence" value="ECO:0007669"/>
    <property type="project" value="UniProtKB-ARBA"/>
</dbReference>
<keyword evidence="3" id="KW-1003">Cell membrane</keyword>
<feature type="domain" description="GDNF/GAS1" evidence="15">
    <location>
        <begin position="173"/>
        <end position="250"/>
    </location>
</feature>
<dbReference type="SMART" id="SM00907">
    <property type="entry name" value="GDNF"/>
    <property type="match status" value="3"/>
</dbReference>
<dbReference type="FunFam" id="1.10.220.110:FF:000002">
    <property type="entry name" value="GDNF family receptor alpha 3"/>
    <property type="match status" value="1"/>
</dbReference>
<evidence type="ECO:0000256" key="5">
    <source>
        <dbReference type="ARBA" id="ARBA00022729"/>
    </source>
</evidence>
<evidence type="ECO:0000256" key="10">
    <source>
        <dbReference type="ARBA" id="ARBA00023288"/>
    </source>
</evidence>
<evidence type="ECO:0000256" key="13">
    <source>
        <dbReference type="ARBA" id="ARBA00068649"/>
    </source>
</evidence>
<evidence type="ECO:0000256" key="9">
    <source>
        <dbReference type="ARBA" id="ARBA00023180"/>
    </source>
</evidence>
<accession>A0A8B7SUE0</accession>
<feature type="chain" id="PRO_5034974938" description="GDNF family receptor alpha-3" evidence="14">
    <location>
        <begin position="37"/>
        <end position="406"/>
    </location>
</feature>
<keyword evidence="16" id="KW-1185">Reference proteome</keyword>
<keyword evidence="8 17" id="KW-0675">Receptor</keyword>
<evidence type="ECO:0000259" key="15">
    <source>
        <dbReference type="SMART" id="SM00907"/>
    </source>
</evidence>
<keyword evidence="7" id="KW-1015">Disulfide bond</keyword>
<dbReference type="Pfam" id="PF02351">
    <property type="entry name" value="GDNF"/>
    <property type="match status" value="3"/>
</dbReference>
<comment type="function">
    <text evidence="11">Receptor for artemin (ARTN), a growth factor that supports the survival of sensory and sympathetic peripheral neurons. ARTN-binding leads to autophosphorylation and activation of the RET receptor.</text>
</comment>
<dbReference type="InterPro" id="IPR003438">
    <property type="entry name" value="GDNF_rcpt"/>
</dbReference>
<dbReference type="Proteomes" id="UP000694851">
    <property type="component" value="Unplaced"/>
</dbReference>
<evidence type="ECO:0000256" key="2">
    <source>
        <dbReference type="ARBA" id="ARBA00005961"/>
    </source>
</evidence>
<dbReference type="InterPro" id="IPR016017">
    <property type="entry name" value="GDNF/GAS1"/>
</dbReference>
<evidence type="ECO:0000256" key="3">
    <source>
        <dbReference type="ARBA" id="ARBA00022475"/>
    </source>
</evidence>
<evidence type="ECO:0000313" key="16">
    <source>
        <dbReference type="Proteomes" id="UP000694851"/>
    </source>
</evidence>
<keyword evidence="4" id="KW-0336">GPI-anchor</keyword>
<dbReference type="RefSeq" id="XP_019517002.1">
    <property type="nucleotide sequence ID" value="XM_019661457.1"/>
</dbReference>
<keyword evidence="9" id="KW-0325">Glycoprotein</keyword>
<dbReference type="InterPro" id="IPR037193">
    <property type="entry name" value="GDNF_alpha"/>
</dbReference>
<dbReference type="AlphaFoldDB" id="A0A8B7SUE0"/>
<evidence type="ECO:0000256" key="8">
    <source>
        <dbReference type="ARBA" id="ARBA00023170"/>
    </source>
</evidence>
<dbReference type="GO" id="GO:0004888">
    <property type="term" value="F:transmembrane signaling receptor activity"/>
    <property type="evidence" value="ECO:0007669"/>
    <property type="project" value="UniProtKB-ARBA"/>
</dbReference>
<dbReference type="PANTHER" id="PTHR10269">
    <property type="entry name" value="GDNF RECEPTOR ALPHA"/>
    <property type="match status" value="1"/>
</dbReference>
<organism evidence="16 17">
    <name type="scientific">Hipposideros armiger</name>
    <name type="common">Great Himalayan leaf-nosed bat</name>
    <dbReference type="NCBI Taxonomy" id="186990"/>
    <lineage>
        <taxon>Eukaryota</taxon>
        <taxon>Metazoa</taxon>
        <taxon>Chordata</taxon>
        <taxon>Craniata</taxon>
        <taxon>Vertebrata</taxon>
        <taxon>Euteleostomi</taxon>
        <taxon>Mammalia</taxon>
        <taxon>Eutheria</taxon>
        <taxon>Laurasiatheria</taxon>
        <taxon>Chiroptera</taxon>
        <taxon>Yinpterochiroptera</taxon>
        <taxon>Rhinolophoidea</taxon>
        <taxon>Hipposideridae</taxon>
        <taxon>Hipposideros</taxon>
    </lineage>
</organism>
<comment type="subcellular location">
    <subcellularLocation>
        <location evidence="1">Cell membrane</location>
        <topology evidence="1">Lipid-anchor</topology>
        <topology evidence="1">GPI-anchor</topology>
    </subcellularLocation>
</comment>
<dbReference type="CTD" id="2676"/>
<dbReference type="KEGG" id="hai:109392807"/>
<keyword evidence="6" id="KW-0472">Membrane</keyword>
<dbReference type="PRINTS" id="PR01316">
    <property type="entry name" value="GDNFRECEPTOR"/>
</dbReference>
<keyword evidence="5 14" id="KW-0732">Signal</keyword>
<evidence type="ECO:0000256" key="12">
    <source>
        <dbReference type="ARBA" id="ARBA00065057"/>
    </source>
</evidence>
<evidence type="ECO:0000256" key="7">
    <source>
        <dbReference type="ARBA" id="ARBA00023157"/>
    </source>
</evidence>
<dbReference type="OrthoDB" id="9894700at2759"/>
<name>A0A8B7SUE0_HIPAR</name>
<dbReference type="PRINTS" id="PR01319">
    <property type="entry name" value="GDNFRALPHA3"/>
</dbReference>
<feature type="domain" description="GDNF/GAS1" evidence="15">
    <location>
        <begin position="55"/>
        <end position="136"/>
    </location>
</feature>
<evidence type="ECO:0000313" key="17">
    <source>
        <dbReference type="RefSeq" id="XP_019517002.1"/>
    </source>
</evidence>
<dbReference type="SUPFAM" id="SSF110035">
    <property type="entry name" value="GDNF receptor-like"/>
    <property type="match status" value="2"/>
</dbReference>
<dbReference type="InterPro" id="IPR003505">
    <property type="entry name" value="GDNF_rcpt_A3"/>
</dbReference>
<comment type="similarity">
    <text evidence="2">Belongs to the GDNFR family.</text>
</comment>
<sequence>MDSSVRPLAMARRWNQRPPPPVLLLLLLLLLPPPLPLLLEAGDPLPTKGQLMNSCIQARKKCQADYSCNATYRYLKSCSSNISTSSPAEEPSVSEDCLEAVQHLQNTSLMSCTCHRRMKNQTACLDIYWTVHPARTLDDYELNISPYEDTVTRKLWKMNPRKLKQLKPEWDLCLKFAMLCALNGKCGRLRKAYGEACSRPRCQRHTCRRQLRTFFEKASEPHAQGMLLCPCAPADLGCGQRRRNTIAPSCALPAETPNCLELRRLCLSDILCRSRLADFQTYCRPMNSQGTCATEKSRCLQAYMGLIGTAMTPNFVSNVNTSVALSCTCRGSGNLQEECERLEESFSHNLCLTEAIEATMHLHSQRLSQASPVMEHQKTSPAVRPQPWVPSLFSCTFILILLPSFW</sequence>